<feature type="domain" description="RCC1-like" evidence="3">
    <location>
        <begin position="46"/>
        <end position="368"/>
    </location>
</feature>
<dbReference type="RefSeq" id="XP_002676169.1">
    <property type="nucleotide sequence ID" value="XM_002676123.1"/>
</dbReference>
<dbReference type="eggNOG" id="KOG1426">
    <property type="taxonomic scope" value="Eukaryota"/>
</dbReference>
<dbReference type="PRINTS" id="PR00633">
    <property type="entry name" value="RCCNDNSATION"/>
</dbReference>
<dbReference type="EMBL" id="GG738873">
    <property type="protein sequence ID" value="EFC43425.1"/>
    <property type="molecule type" value="Genomic_DNA"/>
</dbReference>
<evidence type="ECO:0000256" key="2">
    <source>
        <dbReference type="PROSITE-ProRule" id="PRU00235"/>
    </source>
</evidence>
<dbReference type="VEuPathDB" id="AmoebaDB:NAEGRDRAFT_49691"/>
<dbReference type="InterPro" id="IPR058923">
    <property type="entry name" value="RCC1-like_dom"/>
</dbReference>
<dbReference type="AlphaFoldDB" id="D2VHZ4"/>
<dbReference type="SUPFAM" id="SSF117281">
    <property type="entry name" value="Kelch motif"/>
    <property type="match status" value="1"/>
</dbReference>
<protein>
    <submittedName>
        <fullName evidence="4">Predicted protein</fullName>
    </submittedName>
</protein>
<gene>
    <name evidence="4" type="ORF">NAEGRDRAFT_49691</name>
</gene>
<dbReference type="Proteomes" id="UP000006671">
    <property type="component" value="Unassembled WGS sequence"/>
</dbReference>
<evidence type="ECO:0000256" key="1">
    <source>
        <dbReference type="ARBA" id="ARBA00022737"/>
    </source>
</evidence>
<dbReference type="Gene3D" id="2.130.10.30">
    <property type="entry name" value="Regulator of chromosome condensation 1/beta-lactamase-inhibitor protein II"/>
    <property type="match status" value="2"/>
</dbReference>
<organism evidence="5">
    <name type="scientific">Naegleria gruberi</name>
    <name type="common">Amoeba</name>
    <dbReference type="NCBI Taxonomy" id="5762"/>
    <lineage>
        <taxon>Eukaryota</taxon>
        <taxon>Discoba</taxon>
        <taxon>Heterolobosea</taxon>
        <taxon>Tetramitia</taxon>
        <taxon>Eutetramitia</taxon>
        <taxon>Vahlkampfiidae</taxon>
        <taxon>Naegleria</taxon>
    </lineage>
</organism>
<reference evidence="4 5" key="1">
    <citation type="journal article" date="2010" name="Cell">
        <title>The genome of Naegleria gruberi illuminates early eukaryotic versatility.</title>
        <authorList>
            <person name="Fritz-Laylin L.K."/>
            <person name="Prochnik S.E."/>
            <person name="Ginger M.L."/>
            <person name="Dacks J.B."/>
            <person name="Carpenter M.L."/>
            <person name="Field M.C."/>
            <person name="Kuo A."/>
            <person name="Paredez A."/>
            <person name="Chapman J."/>
            <person name="Pham J."/>
            <person name="Shu S."/>
            <person name="Neupane R."/>
            <person name="Cipriano M."/>
            <person name="Mancuso J."/>
            <person name="Tu H."/>
            <person name="Salamov A."/>
            <person name="Lindquist E."/>
            <person name="Shapiro H."/>
            <person name="Lucas S."/>
            <person name="Grigoriev I.V."/>
            <person name="Cande W.Z."/>
            <person name="Fulton C."/>
            <person name="Rokhsar D.S."/>
            <person name="Dawson S.C."/>
        </authorList>
    </citation>
    <scope>NUCLEOTIDE SEQUENCE [LARGE SCALE GENOMIC DNA]</scope>
    <source>
        <strain evidence="4 5">NEG-M</strain>
    </source>
</reference>
<feature type="repeat" description="RCC1" evidence="2">
    <location>
        <begin position="337"/>
        <end position="399"/>
    </location>
</feature>
<keyword evidence="1" id="KW-0677">Repeat</keyword>
<sequence length="777" mass="85466">MCHLQLFTKKAYTVDQYQNTTKEVHRYDLNITQVDAIVPNYLTAYPVRRIRNRISVGFQHVLVLNQNGKLYSTGIPSYGNLGRTNTDSRMLYNLPVQGLDGLDILQFDANYYSNLVLTNDGVYSFGLNDKSQMGTGDRNDRYVAGKVYGFGGQNIVQIAMGRQASYAIDSNGKLWAWGDNTMYGQLGDRTFSEKNRPFPVYSYGAINSTAVVRVCGGGYFALALLANGNMVSFGDNSYGQLGVNNPLISKSGEPLLVVKPSELASKTIVDIQCGYDYAMALTSSGDVYTWGNNNYGQLGDGSSGGKSPIPQKITISGCTVSQIHTKYQSSFALCTSNELYSWGMNSVGQLGRTSNQIPTTTPTRVDPSSFLSSTDDYLGFPKIIEISSNFNNMFLTTSDLSIYGTGSCIDGSKQQFAFFYTTRSSDYGACTSSNIFSLNSMSKMPTFSSISYPVSLRKAQYFEIGTRAYLLQTDTVVPTRPNNGFNMYYKQFADPENSWSIIERNEATNAGFPVSIYNSHFLKADEYVYFFGGFINDEVSNKIYRAPIYDVESGWELCNFTLPYSVASGMTTVINGYIYIFGGITKIYSYNGGELPTLSPTVTNQIIRAPINNLTNWMVVSGKVLPSAIHSASITIIDKYVYLFGGSPSYYSSSQEVYRALITDPSSWEMTFGLLPFFVTNGAFISTGNELLMVGGTASGSLVNGGFMAISKKSQFDPVGSWMASDVFLPSNAAQSLITVIRNDTVLLYGTELHRSTSYTPHSPKIGRVLKLALDLY</sequence>
<dbReference type="PROSITE" id="PS50012">
    <property type="entry name" value="RCC1_3"/>
    <property type="match status" value="6"/>
</dbReference>
<dbReference type="InterPro" id="IPR000408">
    <property type="entry name" value="Reg_chr_condens"/>
</dbReference>
<dbReference type="KEGG" id="ngr:NAEGRDRAFT_49691"/>
<dbReference type="SUPFAM" id="SSF50985">
    <property type="entry name" value="RCC1/BLIP-II"/>
    <property type="match status" value="1"/>
</dbReference>
<dbReference type="PANTHER" id="PTHR22870:SF408">
    <property type="entry name" value="OS09G0560450 PROTEIN"/>
    <property type="match status" value="1"/>
</dbReference>
<evidence type="ECO:0000313" key="5">
    <source>
        <dbReference type="Proteomes" id="UP000006671"/>
    </source>
</evidence>
<dbReference type="OrthoDB" id="10256179at2759"/>
<dbReference type="GeneID" id="8853383"/>
<evidence type="ECO:0000313" key="4">
    <source>
        <dbReference type="EMBL" id="EFC43425.1"/>
    </source>
</evidence>
<accession>D2VHZ4</accession>
<feature type="repeat" description="RCC1" evidence="2">
    <location>
        <begin position="68"/>
        <end position="120"/>
    </location>
</feature>
<dbReference type="InterPro" id="IPR015915">
    <property type="entry name" value="Kelch-typ_b-propeller"/>
</dbReference>
<dbReference type="InterPro" id="IPR009091">
    <property type="entry name" value="RCC1/BLIP-II"/>
</dbReference>
<dbReference type="OMA" id="KLWAWGD"/>
<dbReference type="InParanoid" id="D2VHZ4"/>
<dbReference type="InterPro" id="IPR051210">
    <property type="entry name" value="Ub_ligase/GEF_domain"/>
</dbReference>
<dbReference type="Pfam" id="PF25390">
    <property type="entry name" value="WD40_RLD"/>
    <property type="match status" value="1"/>
</dbReference>
<feature type="repeat" description="RCC1" evidence="2">
    <location>
        <begin position="228"/>
        <end position="284"/>
    </location>
</feature>
<feature type="repeat" description="RCC1" evidence="2">
    <location>
        <begin position="172"/>
        <end position="227"/>
    </location>
</feature>
<name>D2VHZ4_NAEGR</name>
<feature type="repeat" description="RCC1" evidence="2">
    <location>
        <begin position="120"/>
        <end position="171"/>
    </location>
</feature>
<evidence type="ECO:0000259" key="3">
    <source>
        <dbReference type="Pfam" id="PF25390"/>
    </source>
</evidence>
<keyword evidence="5" id="KW-1185">Reference proteome</keyword>
<dbReference type="Gene3D" id="2.120.10.80">
    <property type="entry name" value="Kelch-type beta propeller"/>
    <property type="match status" value="1"/>
</dbReference>
<dbReference type="PANTHER" id="PTHR22870">
    <property type="entry name" value="REGULATOR OF CHROMOSOME CONDENSATION"/>
    <property type="match status" value="1"/>
</dbReference>
<proteinExistence type="predicted"/>
<feature type="repeat" description="RCC1" evidence="2">
    <location>
        <begin position="285"/>
        <end position="336"/>
    </location>
</feature>